<dbReference type="EMBL" id="FUEG01000016">
    <property type="protein sequence ID" value="SJL12096.1"/>
    <property type="molecule type" value="Genomic_DNA"/>
</dbReference>
<sequence length="183" mass="20788">MLPVDHNGGGEVVVNEATLLQETWSKKVRHQDGEWAPDDHTIGRRNRPHRHDPSLKEWEMHEFESWGGQRQGLWRSDSLNCGCIQWTLSSSIDGMSHELITVIMGCWCPNVPPTLLLIPSSLSTALQQLLLPLHALPYILPWPSNRAWCALPLAIIAVIDTFVVLIIIYLQEFGSPTPRWWSI</sequence>
<protein>
    <submittedName>
        <fullName evidence="3">Uncharacterized protein</fullName>
    </submittedName>
</protein>
<evidence type="ECO:0000256" key="1">
    <source>
        <dbReference type="SAM" id="MobiDB-lite"/>
    </source>
</evidence>
<evidence type="ECO:0000313" key="3">
    <source>
        <dbReference type="EMBL" id="SJL12096.1"/>
    </source>
</evidence>
<reference evidence="4" key="1">
    <citation type="journal article" date="2017" name="Nat. Ecol. Evol.">
        <title>Genome expansion and lineage-specific genetic innovations in the forest pathogenic fungi Armillaria.</title>
        <authorList>
            <person name="Sipos G."/>
            <person name="Prasanna A.N."/>
            <person name="Walter M.C."/>
            <person name="O'Connor E."/>
            <person name="Balint B."/>
            <person name="Krizsan K."/>
            <person name="Kiss B."/>
            <person name="Hess J."/>
            <person name="Varga T."/>
            <person name="Slot J."/>
            <person name="Riley R."/>
            <person name="Boka B."/>
            <person name="Rigling D."/>
            <person name="Barry K."/>
            <person name="Lee J."/>
            <person name="Mihaltcheva S."/>
            <person name="LaButti K."/>
            <person name="Lipzen A."/>
            <person name="Waldron R."/>
            <person name="Moloney N.M."/>
            <person name="Sperisen C."/>
            <person name="Kredics L."/>
            <person name="Vagvoelgyi C."/>
            <person name="Patrignani A."/>
            <person name="Fitzpatrick D."/>
            <person name="Nagy I."/>
            <person name="Doyle S."/>
            <person name="Anderson J.B."/>
            <person name="Grigoriev I.V."/>
            <person name="Gueldener U."/>
            <person name="Muensterkoetter M."/>
            <person name="Nagy L.G."/>
        </authorList>
    </citation>
    <scope>NUCLEOTIDE SEQUENCE [LARGE SCALE GENOMIC DNA]</scope>
    <source>
        <strain evidence="4">C18/9</strain>
    </source>
</reference>
<gene>
    <name evidence="3" type="ORF">ARMOST_15517</name>
</gene>
<evidence type="ECO:0000256" key="2">
    <source>
        <dbReference type="SAM" id="Phobius"/>
    </source>
</evidence>
<proteinExistence type="predicted"/>
<name>A0A284RTL5_ARMOS</name>
<dbReference type="Proteomes" id="UP000219338">
    <property type="component" value="Unassembled WGS sequence"/>
</dbReference>
<dbReference type="AlphaFoldDB" id="A0A284RTL5"/>
<keyword evidence="2" id="KW-0472">Membrane</keyword>
<keyword evidence="4" id="KW-1185">Reference proteome</keyword>
<accession>A0A284RTL5</accession>
<keyword evidence="2" id="KW-1133">Transmembrane helix</keyword>
<evidence type="ECO:0000313" key="4">
    <source>
        <dbReference type="Proteomes" id="UP000219338"/>
    </source>
</evidence>
<feature type="compositionally biased region" description="Basic and acidic residues" evidence="1">
    <location>
        <begin position="30"/>
        <end position="42"/>
    </location>
</feature>
<organism evidence="3 4">
    <name type="scientific">Armillaria ostoyae</name>
    <name type="common">Armillaria root rot fungus</name>
    <dbReference type="NCBI Taxonomy" id="47428"/>
    <lineage>
        <taxon>Eukaryota</taxon>
        <taxon>Fungi</taxon>
        <taxon>Dikarya</taxon>
        <taxon>Basidiomycota</taxon>
        <taxon>Agaricomycotina</taxon>
        <taxon>Agaricomycetes</taxon>
        <taxon>Agaricomycetidae</taxon>
        <taxon>Agaricales</taxon>
        <taxon>Marasmiineae</taxon>
        <taxon>Physalacriaceae</taxon>
        <taxon>Armillaria</taxon>
    </lineage>
</organism>
<feature type="transmembrane region" description="Helical" evidence="2">
    <location>
        <begin position="147"/>
        <end position="170"/>
    </location>
</feature>
<feature type="region of interest" description="Disordered" evidence="1">
    <location>
        <begin position="30"/>
        <end position="51"/>
    </location>
</feature>
<keyword evidence="2" id="KW-0812">Transmembrane</keyword>